<dbReference type="SUPFAM" id="SSF51735">
    <property type="entry name" value="NAD(P)-binding Rossmann-fold domains"/>
    <property type="match status" value="1"/>
</dbReference>
<evidence type="ECO:0000256" key="3">
    <source>
        <dbReference type="ARBA" id="ARBA00023098"/>
    </source>
</evidence>
<dbReference type="PANTHER" id="PTHR11011">
    <property type="entry name" value="MALE STERILITY PROTEIN 2-RELATED"/>
    <property type="match status" value="1"/>
</dbReference>
<keyword evidence="2 4" id="KW-0444">Lipid biosynthesis</keyword>
<dbReference type="InterPro" id="IPR036291">
    <property type="entry name" value="NAD(P)-bd_dom_sf"/>
</dbReference>
<dbReference type="AlphaFoldDB" id="A0AAQ3RQA9"/>
<dbReference type="EMBL" id="CP144694">
    <property type="protein sequence ID" value="WVZ02627.1"/>
    <property type="molecule type" value="Genomic_DNA"/>
</dbReference>
<accession>A0AAQ3RQA9</accession>
<keyword evidence="4" id="KW-0521">NADP</keyword>
<keyword evidence="4" id="KW-0560">Oxidoreductase</keyword>
<dbReference type="InterPro" id="IPR013120">
    <property type="entry name" value="FAR_NAD-bd"/>
</dbReference>
<dbReference type="Proteomes" id="UP001374535">
    <property type="component" value="Chromosome 7"/>
</dbReference>
<comment type="function">
    <text evidence="4">Catalyzes the reduction of fatty acyl-CoA to fatty alcohols.</text>
</comment>
<dbReference type="GO" id="GO:0010345">
    <property type="term" value="P:suberin biosynthetic process"/>
    <property type="evidence" value="ECO:0007669"/>
    <property type="project" value="TreeGrafter"/>
</dbReference>
<dbReference type="GO" id="GO:0080019">
    <property type="term" value="F:alcohol-forming very long-chain fatty acyl-CoA reductase activity"/>
    <property type="evidence" value="ECO:0007669"/>
    <property type="project" value="InterPro"/>
</dbReference>
<comment type="catalytic activity">
    <reaction evidence="4">
        <text>a long-chain fatty acyl-CoA + 2 NADPH + 2 H(+) = a long-chain primary fatty alcohol + 2 NADP(+) + CoA</text>
        <dbReference type="Rhea" id="RHEA:52716"/>
        <dbReference type="ChEBI" id="CHEBI:15378"/>
        <dbReference type="ChEBI" id="CHEBI:57287"/>
        <dbReference type="ChEBI" id="CHEBI:57783"/>
        <dbReference type="ChEBI" id="CHEBI:58349"/>
        <dbReference type="ChEBI" id="CHEBI:77396"/>
        <dbReference type="ChEBI" id="CHEBI:83139"/>
        <dbReference type="EC" id="1.2.1.84"/>
    </reaction>
</comment>
<dbReference type="GO" id="GO:0035336">
    <property type="term" value="P:long-chain fatty-acyl-CoA metabolic process"/>
    <property type="evidence" value="ECO:0007669"/>
    <property type="project" value="TreeGrafter"/>
</dbReference>
<evidence type="ECO:0000256" key="2">
    <source>
        <dbReference type="ARBA" id="ARBA00022516"/>
    </source>
</evidence>
<organism evidence="7 8">
    <name type="scientific">Vigna mungo</name>
    <name type="common">Black gram</name>
    <name type="synonym">Phaseolus mungo</name>
    <dbReference type="NCBI Taxonomy" id="3915"/>
    <lineage>
        <taxon>Eukaryota</taxon>
        <taxon>Viridiplantae</taxon>
        <taxon>Streptophyta</taxon>
        <taxon>Embryophyta</taxon>
        <taxon>Tracheophyta</taxon>
        <taxon>Spermatophyta</taxon>
        <taxon>Magnoliopsida</taxon>
        <taxon>eudicotyledons</taxon>
        <taxon>Gunneridae</taxon>
        <taxon>Pentapetalae</taxon>
        <taxon>rosids</taxon>
        <taxon>fabids</taxon>
        <taxon>Fabales</taxon>
        <taxon>Fabaceae</taxon>
        <taxon>Papilionoideae</taxon>
        <taxon>50 kb inversion clade</taxon>
        <taxon>NPAAA clade</taxon>
        <taxon>indigoferoid/millettioid clade</taxon>
        <taxon>Phaseoleae</taxon>
        <taxon>Vigna</taxon>
    </lineage>
</organism>
<dbReference type="EC" id="1.2.1.84" evidence="4"/>
<name>A0AAQ3RQA9_VIGMU</name>
<feature type="domain" description="Thioester reductase (TE)" evidence="6">
    <location>
        <begin position="32"/>
        <end position="330"/>
    </location>
</feature>
<dbReference type="Pfam" id="PF03015">
    <property type="entry name" value="Sterile"/>
    <property type="match status" value="1"/>
</dbReference>
<evidence type="ECO:0000256" key="4">
    <source>
        <dbReference type="RuleBase" id="RU363097"/>
    </source>
</evidence>
<protein>
    <recommendedName>
        <fullName evidence="4">Fatty acyl-CoA reductase</fullName>
        <ecNumber evidence="4">1.2.1.84</ecNumber>
    </recommendedName>
</protein>
<evidence type="ECO:0000256" key="1">
    <source>
        <dbReference type="ARBA" id="ARBA00005928"/>
    </source>
</evidence>
<gene>
    <name evidence="7" type="ORF">V8G54_023433</name>
</gene>
<evidence type="ECO:0000259" key="5">
    <source>
        <dbReference type="Pfam" id="PF03015"/>
    </source>
</evidence>
<dbReference type="GO" id="GO:0102965">
    <property type="term" value="F:alcohol-forming long-chain fatty acyl-CoA reductase activity"/>
    <property type="evidence" value="ECO:0007669"/>
    <property type="project" value="UniProtKB-EC"/>
</dbReference>
<dbReference type="PANTHER" id="PTHR11011:SF84">
    <property type="entry name" value="ACYL-COA REDUCTASE-LIKE PROTEIN, PUTATIVE-RELATED"/>
    <property type="match status" value="1"/>
</dbReference>
<proteinExistence type="inferred from homology"/>
<feature type="domain" description="Fatty acyl-CoA reductase C-terminal" evidence="5">
    <location>
        <begin position="406"/>
        <end position="507"/>
    </location>
</feature>
<evidence type="ECO:0000313" key="7">
    <source>
        <dbReference type="EMBL" id="WVZ02627.1"/>
    </source>
</evidence>
<keyword evidence="8" id="KW-1185">Reference proteome</keyword>
<dbReference type="InterPro" id="IPR033640">
    <property type="entry name" value="FAR_C"/>
</dbReference>
<evidence type="ECO:0000259" key="6">
    <source>
        <dbReference type="Pfam" id="PF07993"/>
    </source>
</evidence>
<dbReference type="InterPro" id="IPR026055">
    <property type="entry name" value="FAR"/>
</dbReference>
<keyword evidence="3 4" id="KW-0443">Lipid metabolism</keyword>
<dbReference type="Gene3D" id="3.40.50.720">
    <property type="entry name" value="NAD(P)-binding Rossmann-like Domain"/>
    <property type="match status" value="1"/>
</dbReference>
<dbReference type="CDD" id="cd05236">
    <property type="entry name" value="FAR-N_SDR_e"/>
    <property type="match status" value="1"/>
</dbReference>
<evidence type="ECO:0000313" key="8">
    <source>
        <dbReference type="Proteomes" id="UP001374535"/>
    </source>
</evidence>
<dbReference type="Pfam" id="PF07993">
    <property type="entry name" value="NAD_binding_4"/>
    <property type="match status" value="1"/>
</dbReference>
<sequence length="507" mass="57565">MAVGKTMRKLYNTSMEFGSVDNFLEGKTILMTGATGFLAKLLVEKILRVQPNIKKLYLLLRAENSEEATQRLQDEVLSKDLFRVLRGMWAADFVSFISEKVLAVGCDVSLENLGIKDTKLREKLLKETDIIVNAAATTTFYERLDVAMGVNAMGALHVLNFAKNCSKLQMLLHVSTAYICGERKGLMAEEPFNMAETASGSSRLDINLEKLLTEEKLKELEAENASEKTITSVMKNLGTVRSNLHGWPNVYAFTKAMGEQILMNMKGDIPLIIARPTVILSTYSEPFPGWIEGVRCMVKEILTQFNYVNAEPWTSLLLCTIPADMVVNSMIVALEGCSKSSSKTLIYHIGSSLRNPFRISDLEDLAHQYFTKHPLTDIYGKPVASSKKVRWMSSVSSFHRYINIRYMLALKGLNVMNKMCCYSHEAFYNENKQKVKKMMRIMRLYKPYLLFEGIFDDKNAENLRMRKMKGKDEDDDVGRFNFDPTTIDWTHYMLNAHIPGLVKYGVK</sequence>
<reference evidence="7 8" key="1">
    <citation type="journal article" date="2023" name="Life. Sci Alliance">
        <title>Evolutionary insights into 3D genome organization and epigenetic landscape of Vigna mungo.</title>
        <authorList>
            <person name="Junaid A."/>
            <person name="Singh B."/>
            <person name="Bhatia S."/>
        </authorList>
    </citation>
    <scope>NUCLEOTIDE SEQUENCE [LARGE SCALE GENOMIC DNA]</scope>
    <source>
        <strain evidence="7">Urdbean</strain>
    </source>
</reference>
<comment type="similarity">
    <text evidence="1 4">Belongs to the fatty acyl-CoA reductase family.</text>
</comment>
<dbReference type="CDD" id="cd09071">
    <property type="entry name" value="FAR_C"/>
    <property type="match status" value="1"/>
</dbReference>